<keyword evidence="5" id="KW-0472">Membrane</keyword>
<evidence type="ECO:0000256" key="4">
    <source>
        <dbReference type="SAM" id="MobiDB-lite"/>
    </source>
</evidence>
<dbReference type="InterPro" id="IPR029058">
    <property type="entry name" value="AB_hydrolase_fold"/>
</dbReference>
<keyword evidence="5" id="KW-0812">Transmembrane</keyword>
<dbReference type="GO" id="GO:0052689">
    <property type="term" value="F:carboxylic ester hydrolase activity"/>
    <property type="evidence" value="ECO:0007669"/>
    <property type="project" value="TreeGrafter"/>
</dbReference>
<dbReference type="OrthoDB" id="408631at2759"/>
<proteinExistence type="inferred from homology"/>
<evidence type="ECO:0000259" key="6">
    <source>
        <dbReference type="Pfam" id="PF00135"/>
    </source>
</evidence>
<sequence>MSGRNDAIDDSSEPAPLTRTRSLSNSSTETASSDDSVTSATAIVKKTPETYGSSAQGSHEDHHDQDGAHSPRLSDVSDISPADRPREVTERKRNWKRILLWTVPPVVVVIALALSLGLYFGLREDRDPNLIKGPVVDLGYSRYQGLALTNGVNEFRRMRYASPPLGDLRWRAPVAPQNETKIQDAQKWGSFCLGLDQTPGGPDEDCLFINVWAPSNATVASKLPVMVFIQGGGYIINSNPYANGSQLVENSGRNMVFVSFNYRVSVWGFLAGDDVKADGVLNAGLLDQRRALHWVQDNIHRFGGDEDHVVLQGVSAGAGSVGLHLAAYGGRNDNLFVGAIAESTFWPGQPHYKDVDYKYQRILNETDCLGHEDGNMACLRAKSTADIQDANHNEPFVGRLGNPNFYWMPVTDGDFMVDTPTNLFARGDFVKVPLLYGSTTNDGTIFTPNATSPYYFTTFMKNNFPYMTANDTDAMLDHYPLEPAFPMHADWYGPAARACGESTFICPANYILNSMRSASKTDIFSYRYNLQDYNFIDTGRGVPHTLESTAVFGAFMTATPASYTTYNAPIIPVVQNYWISFVRSLNPNTYRYKDAPEWKPWGDTQTRIVLQLPNSTMEDVPRNETQRCAFWRSINETMTQ</sequence>
<feature type="domain" description="Carboxylesterase type B" evidence="6">
    <location>
        <begin position="144"/>
        <end position="631"/>
    </location>
</feature>
<comment type="similarity">
    <text evidence="1 3">Belongs to the type-B carboxylesterase/lipase family.</text>
</comment>
<dbReference type="PANTHER" id="PTHR43918">
    <property type="entry name" value="ACETYLCHOLINESTERASE"/>
    <property type="match status" value="1"/>
</dbReference>
<dbReference type="PANTHER" id="PTHR43918:SF4">
    <property type="entry name" value="CARBOXYLIC ESTER HYDROLASE"/>
    <property type="match status" value="1"/>
</dbReference>
<dbReference type="InterPro" id="IPR002018">
    <property type="entry name" value="CarbesteraseB"/>
</dbReference>
<feature type="transmembrane region" description="Helical" evidence="5">
    <location>
        <begin position="98"/>
        <end position="122"/>
    </location>
</feature>
<dbReference type="Proteomes" id="UP000777438">
    <property type="component" value="Unassembled WGS sequence"/>
</dbReference>
<comment type="caution">
    <text evidence="7">The sequence shown here is derived from an EMBL/GenBank/DDBJ whole genome shotgun (WGS) entry which is preliminary data.</text>
</comment>
<dbReference type="InterPro" id="IPR050654">
    <property type="entry name" value="AChE-related_enzymes"/>
</dbReference>
<dbReference type="InterPro" id="IPR019819">
    <property type="entry name" value="Carboxylesterase_B_CS"/>
</dbReference>
<reference evidence="7 8" key="1">
    <citation type="journal article" date="2021" name="Nat. Commun.">
        <title>Genetic determinants of endophytism in the Arabidopsis root mycobiome.</title>
        <authorList>
            <person name="Mesny F."/>
            <person name="Miyauchi S."/>
            <person name="Thiergart T."/>
            <person name="Pickel B."/>
            <person name="Atanasova L."/>
            <person name="Karlsson M."/>
            <person name="Huettel B."/>
            <person name="Barry K.W."/>
            <person name="Haridas S."/>
            <person name="Chen C."/>
            <person name="Bauer D."/>
            <person name="Andreopoulos W."/>
            <person name="Pangilinan J."/>
            <person name="LaButti K."/>
            <person name="Riley R."/>
            <person name="Lipzen A."/>
            <person name="Clum A."/>
            <person name="Drula E."/>
            <person name="Henrissat B."/>
            <person name="Kohler A."/>
            <person name="Grigoriev I.V."/>
            <person name="Martin F.M."/>
            <person name="Hacquard S."/>
        </authorList>
    </citation>
    <scope>NUCLEOTIDE SEQUENCE [LARGE SCALE GENOMIC DNA]</scope>
    <source>
        <strain evidence="7 8">MPI-CAGE-CH-0241</strain>
    </source>
</reference>
<feature type="compositionally biased region" description="Low complexity" evidence="4">
    <location>
        <begin position="17"/>
        <end position="42"/>
    </location>
</feature>
<keyword evidence="5" id="KW-1133">Transmembrane helix</keyword>
<dbReference type="Pfam" id="PF00135">
    <property type="entry name" value="COesterase"/>
    <property type="match status" value="1"/>
</dbReference>
<feature type="compositionally biased region" description="Basic and acidic residues" evidence="4">
    <location>
        <begin position="58"/>
        <end position="69"/>
    </location>
</feature>
<dbReference type="EMBL" id="JAGPYM010000002">
    <property type="protein sequence ID" value="KAH6898352.1"/>
    <property type="molecule type" value="Genomic_DNA"/>
</dbReference>
<gene>
    <name evidence="7" type="ORF">B0T10DRAFT_525632</name>
</gene>
<evidence type="ECO:0000256" key="5">
    <source>
        <dbReference type="SAM" id="Phobius"/>
    </source>
</evidence>
<evidence type="ECO:0000313" key="8">
    <source>
        <dbReference type="Proteomes" id="UP000777438"/>
    </source>
</evidence>
<dbReference type="PROSITE" id="PS00122">
    <property type="entry name" value="CARBOXYLESTERASE_B_1"/>
    <property type="match status" value="1"/>
</dbReference>
<dbReference type="Gene3D" id="3.40.50.1820">
    <property type="entry name" value="alpha/beta hydrolase"/>
    <property type="match status" value="1"/>
</dbReference>
<dbReference type="AlphaFoldDB" id="A0A9P9ASJ2"/>
<dbReference type="EC" id="3.1.1.-" evidence="3"/>
<evidence type="ECO:0000256" key="1">
    <source>
        <dbReference type="ARBA" id="ARBA00005964"/>
    </source>
</evidence>
<evidence type="ECO:0000313" key="7">
    <source>
        <dbReference type="EMBL" id="KAH6898352.1"/>
    </source>
</evidence>
<protein>
    <recommendedName>
        <fullName evidence="3">Carboxylic ester hydrolase</fullName>
        <ecNumber evidence="3">3.1.1.-</ecNumber>
    </recommendedName>
</protein>
<dbReference type="PROSITE" id="PS00941">
    <property type="entry name" value="CARBOXYLESTERASE_B_2"/>
    <property type="match status" value="1"/>
</dbReference>
<evidence type="ECO:0000256" key="2">
    <source>
        <dbReference type="ARBA" id="ARBA00022801"/>
    </source>
</evidence>
<dbReference type="SUPFAM" id="SSF53474">
    <property type="entry name" value="alpha/beta-Hydrolases"/>
    <property type="match status" value="1"/>
</dbReference>
<keyword evidence="2 3" id="KW-0378">Hydrolase</keyword>
<name>A0A9P9ASJ2_9HYPO</name>
<feature type="region of interest" description="Disordered" evidence="4">
    <location>
        <begin position="1"/>
        <end position="88"/>
    </location>
</feature>
<evidence type="ECO:0000256" key="3">
    <source>
        <dbReference type="RuleBase" id="RU361235"/>
    </source>
</evidence>
<accession>A0A9P9ASJ2</accession>
<organism evidence="7 8">
    <name type="scientific">Thelonectria olida</name>
    <dbReference type="NCBI Taxonomy" id="1576542"/>
    <lineage>
        <taxon>Eukaryota</taxon>
        <taxon>Fungi</taxon>
        <taxon>Dikarya</taxon>
        <taxon>Ascomycota</taxon>
        <taxon>Pezizomycotina</taxon>
        <taxon>Sordariomycetes</taxon>
        <taxon>Hypocreomycetidae</taxon>
        <taxon>Hypocreales</taxon>
        <taxon>Nectriaceae</taxon>
        <taxon>Thelonectria</taxon>
    </lineage>
</organism>
<keyword evidence="8" id="KW-1185">Reference proteome</keyword>
<dbReference type="InterPro" id="IPR019826">
    <property type="entry name" value="Carboxylesterase_B_AS"/>
</dbReference>